<keyword evidence="13" id="KW-1185">Reference proteome</keyword>
<evidence type="ECO:0000256" key="8">
    <source>
        <dbReference type="ARBA" id="ARBA00022989"/>
    </source>
</evidence>
<dbReference type="PANTHER" id="PTHR39583">
    <property type="entry name" value="TYPE II SECRETION SYSTEM PROTEIN J-RELATED"/>
    <property type="match status" value="1"/>
</dbReference>
<dbReference type="Pfam" id="PF11612">
    <property type="entry name" value="T2SSJ"/>
    <property type="match status" value="1"/>
</dbReference>
<dbReference type="NCBIfam" id="TIGR01711">
    <property type="entry name" value="gspJ"/>
    <property type="match status" value="1"/>
</dbReference>
<feature type="transmembrane region" description="Helical" evidence="11">
    <location>
        <begin position="12"/>
        <end position="32"/>
    </location>
</feature>
<dbReference type="EMBL" id="OANU01000009">
    <property type="protein sequence ID" value="SNX47412.1"/>
    <property type="molecule type" value="Genomic_DNA"/>
</dbReference>
<evidence type="ECO:0000256" key="5">
    <source>
        <dbReference type="ARBA" id="ARBA00022481"/>
    </source>
</evidence>
<dbReference type="PROSITE" id="PS00409">
    <property type="entry name" value="PROKAR_NTER_METHYL"/>
    <property type="match status" value="1"/>
</dbReference>
<reference evidence="13" key="1">
    <citation type="submission" date="2016-06" db="EMBL/GenBank/DDBJ databases">
        <authorList>
            <person name="Rodrigo-Torres L."/>
            <person name="Arahal R.D."/>
            <person name="Lucena T."/>
        </authorList>
    </citation>
    <scope>NUCLEOTIDE SEQUENCE [LARGE SCALE GENOMIC DNA]</scope>
    <source>
        <strain evidence="13">CECT8203</strain>
    </source>
</reference>
<accession>A0A240EFF2</accession>
<evidence type="ECO:0000313" key="12">
    <source>
        <dbReference type="EMBL" id="SNX47412.1"/>
    </source>
</evidence>
<feature type="compositionally biased region" description="Basic and acidic residues" evidence="10">
    <location>
        <begin position="210"/>
        <end position="228"/>
    </location>
</feature>
<keyword evidence="5" id="KW-0488">Methylation</keyword>
<evidence type="ECO:0000313" key="13">
    <source>
        <dbReference type="Proteomes" id="UP000219336"/>
    </source>
</evidence>
<dbReference type="InterPro" id="IPR012902">
    <property type="entry name" value="N_methyl_site"/>
</dbReference>
<keyword evidence="4" id="KW-1003">Cell membrane</keyword>
<dbReference type="RefSeq" id="WP_244181147.1">
    <property type="nucleotide sequence ID" value="NZ_JBHSII010000001.1"/>
</dbReference>
<dbReference type="InterPro" id="IPR045584">
    <property type="entry name" value="Pilin-like"/>
</dbReference>
<dbReference type="NCBIfam" id="TIGR02532">
    <property type="entry name" value="IV_pilin_GFxxxE"/>
    <property type="match status" value="1"/>
</dbReference>
<comment type="subcellular location">
    <subcellularLocation>
        <location evidence="1">Cell inner membrane</location>
        <topology evidence="1">Single-pass membrane protein</topology>
    </subcellularLocation>
</comment>
<name>A0A240EFF2_9VIBR</name>
<keyword evidence="6" id="KW-0997">Cell inner membrane</keyword>
<dbReference type="AlphaFoldDB" id="A0A240EFF2"/>
<evidence type="ECO:0000256" key="10">
    <source>
        <dbReference type="SAM" id="MobiDB-lite"/>
    </source>
</evidence>
<evidence type="ECO:0000256" key="3">
    <source>
        <dbReference type="ARBA" id="ARBA00021539"/>
    </source>
</evidence>
<organism evidence="12 13">
    <name type="scientific">Vibrio thalassae</name>
    <dbReference type="NCBI Taxonomy" id="1243014"/>
    <lineage>
        <taxon>Bacteria</taxon>
        <taxon>Pseudomonadati</taxon>
        <taxon>Pseudomonadota</taxon>
        <taxon>Gammaproteobacteria</taxon>
        <taxon>Vibrionales</taxon>
        <taxon>Vibrionaceae</taxon>
        <taxon>Vibrio</taxon>
    </lineage>
</organism>
<dbReference type="Pfam" id="PF07963">
    <property type="entry name" value="N_methyl"/>
    <property type="match status" value="1"/>
</dbReference>
<keyword evidence="9 11" id="KW-0472">Membrane</keyword>
<dbReference type="InterPro" id="IPR010055">
    <property type="entry name" value="T2SS_protein-GspJ"/>
</dbReference>
<evidence type="ECO:0000256" key="2">
    <source>
        <dbReference type="ARBA" id="ARBA00011084"/>
    </source>
</evidence>
<comment type="similarity">
    <text evidence="2">Belongs to the GSP J family.</text>
</comment>
<dbReference type="PANTHER" id="PTHR39583:SF2">
    <property type="entry name" value="TYPE II SECRETION SYSTEM PROTEIN J"/>
    <property type="match status" value="1"/>
</dbReference>
<evidence type="ECO:0000256" key="11">
    <source>
        <dbReference type="SAM" id="Phobius"/>
    </source>
</evidence>
<protein>
    <recommendedName>
        <fullName evidence="3">Type II secretion system protein J</fullName>
    </recommendedName>
</protein>
<evidence type="ECO:0000256" key="7">
    <source>
        <dbReference type="ARBA" id="ARBA00022692"/>
    </source>
</evidence>
<keyword evidence="8 11" id="KW-1133">Transmembrane helix</keyword>
<evidence type="ECO:0000256" key="6">
    <source>
        <dbReference type="ARBA" id="ARBA00022519"/>
    </source>
</evidence>
<proteinExistence type="inferred from homology"/>
<evidence type="ECO:0000256" key="4">
    <source>
        <dbReference type="ARBA" id="ARBA00022475"/>
    </source>
</evidence>
<dbReference type="InterPro" id="IPR051621">
    <property type="entry name" value="T2SS_protein_J"/>
</dbReference>
<dbReference type="Proteomes" id="UP000219336">
    <property type="component" value="Unassembled WGS sequence"/>
</dbReference>
<dbReference type="SUPFAM" id="SSF54523">
    <property type="entry name" value="Pili subunits"/>
    <property type="match status" value="1"/>
</dbReference>
<keyword evidence="7 11" id="KW-0812">Transmembrane</keyword>
<dbReference type="GO" id="GO:0005886">
    <property type="term" value="C:plasma membrane"/>
    <property type="evidence" value="ECO:0007669"/>
    <property type="project" value="UniProtKB-SubCell"/>
</dbReference>
<gene>
    <name evidence="12" type="primary">xcpW</name>
    <name evidence="12" type="ORF">VTH8203_01016</name>
</gene>
<sequence length="241" mass="27476">MIGKRSQGFTLIEVLVAIAIFASLSVAAYQVANQVQRSNELSQERSTRLQEIQRGFVYLDSDFRQMALRQFRHEGEAPFNRLILWQQNLLESEGKGLLFTRLGWLNPQNQFPRGEVAKIGYRLKQGKLERVWWRYPDTAVGEPPVVLPIFSGVENFDMRFYSGEAWLEEWRADLSLPLAVEIKLTFEDYGEISRIYLTTAGTISTSSQASDREREYDQEGQDGSREPVEGNQGGAVEESDG</sequence>
<evidence type="ECO:0000256" key="1">
    <source>
        <dbReference type="ARBA" id="ARBA00004377"/>
    </source>
</evidence>
<dbReference type="GO" id="GO:0015627">
    <property type="term" value="C:type II protein secretion system complex"/>
    <property type="evidence" value="ECO:0007669"/>
    <property type="project" value="InterPro"/>
</dbReference>
<feature type="region of interest" description="Disordered" evidence="10">
    <location>
        <begin position="203"/>
        <end position="241"/>
    </location>
</feature>
<dbReference type="GO" id="GO:0015628">
    <property type="term" value="P:protein secretion by the type II secretion system"/>
    <property type="evidence" value="ECO:0007669"/>
    <property type="project" value="InterPro"/>
</dbReference>
<dbReference type="Gene3D" id="3.10.610.10">
    <property type="entry name" value="GSPII I/J protein-like"/>
    <property type="match status" value="1"/>
</dbReference>
<dbReference type="Gene3D" id="2.10.70.20">
    <property type="entry name" value="gspk-gspi-gspj complex like domains"/>
    <property type="match status" value="1"/>
</dbReference>
<evidence type="ECO:0000256" key="9">
    <source>
        <dbReference type="ARBA" id="ARBA00023136"/>
    </source>
</evidence>